<gene>
    <name evidence="1" type="ORF">DPEC_G00272820</name>
</gene>
<name>A0ACC2FQ46_DALPE</name>
<accession>A0ACC2FQ46</accession>
<comment type="caution">
    <text evidence="1">The sequence shown here is derived from an EMBL/GenBank/DDBJ whole genome shotgun (WGS) entry which is preliminary data.</text>
</comment>
<dbReference type="EMBL" id="CM055751">
    <property type="protein sequence ID" value="KAJ7993476.1"/>
    <property type="molecule type" value="Genomic_DNA"/>
</dbReference>
<organism evidence="1 2">
    <name type="scientific">Dallia pectoralis</name>
    <name type="common">Alaska blackfish</name>
    <dbReference type="NCBI Taxonomy" id="75939"/>
    <lineage>
        <taxon>Eukaryota</taxon>
        <taxon>Metazoa</taxon>
        <taxon>Chordata</taxon>
        <taxon>Craniata</taxon>
        <taxon>Vertebrata</taxon>
        <taxon>Euteleostomi</taxon>
        <taxon>Actinopterygii</taxon>
        <taxon>Neopterygii</taxon>
        <taxon>Teleostei</taxon>
        <taxon>Protacanthopterygii</taxon>
        <taxon>Esociformes</taxon>
        <taxon>Umbridae</taxon>
        <taxon>Dallia</taxon>
    </lineage>
</organism>
<evidence type="ECO:0000313" key="2">
    <source>
        <dbReference type="Proteomes" id="UP001157502"/>
    </source>
</evidence>
<sequence>MSCPTRADDTPVHSEDVEFQKVLSQIGGKEKIFLVSDAFKSDHQDQSTGILQELIQDMFHSGPAVTLYPSPANNNKPVHSCANGQEDTASGQKSTRETVLDQAQEDEIPGSTRPKGLGLSAKPLGEDRGPPRLNGAVQRTKTLCMTRKKRIIDSPVIIFVFRHEFFSGSVNAVCLKEILKDVKARTKHAHVRPALVGLVRSIGEGEDSHGSVRLLERLLRSVFPEHPPEAIWVGNFIPKTEDRMLAVKKYVCKAIHSSKSSDSSGNRGRNTLFGQFQCFLCLRRRNSGQANNTSTNSQKGDTGSTEEGIPLRTGVLSAGDQADSGPGVTNSHDKCGS</sequence>
<protein>
    <submittedName>
        <fullName evidence="1">Uncharacterized protein</fullName>
    </submittedName>
</protein>
<dbReference type="Proteomes" id="UP001157502">
    <property type="component" value="Chromosome 24"/>
</dbReference>
<keyword evidence="2" id="KW-1185">Reference proteome</keyword>
<proteinExistence type="predicted"/>
<reference evidence="1" key="1">
    <citation type="submission" date="2021-05" db="EMBL/GenBank/DDBJ databases">
        <authorList>
            <person name="Pan Q."/>
            <person name="Jouanno E."/>
            <person name="Zahm M."/>
            <person name="Klopp C."/>
            <person name="Cabau C."/>
            <person name="Louis A."/>
            <person name="Berthelot C."/>
            <person name="Parey E."/>
            <person name="Roest Crollius H."/>
            <person name="Montfort J."/>
            <person name="Robinson-Rechavi M."/>
            <person name="Bouchez O."/>
            <person name="Lampietro C."/>
            <person name="Lopez Roques C."/>
            <person name="Donnadieu C."/>
            <person name="Postlethwait J."/>
            <person name="Bobe J."/>
            <person name="Dillon D."/>
            <person name="Chandos A."/>
            <person name="von Hippel F."/>
            <person name="Guiguen Y."/>
        </authorList>
    </citation>
    <scope>NUCLEOTIDE SEQUENCE</scope>
    <source>
        <strain evidence="1">YG-Jan2019</strain>
    </source>
</reference>
<evidence type="ECO:0000313" key="1">
    <source>
        <dbReference type="EMBL" id="KAJ7993476.1"/>
    </source>
</evidence>